<evidence type="ECO:0000313" key="6">
    <source>
        <dbReference type="Proteomes" id="UP000018896"/>
    </source>
</evidence>
<dbReference type="OrthoDB" id="9788446at2"/>
<dbReference type="InterPro" id="IPR020449">
    <property type="entry name" value="Tscrpt_reg_AraC-type_HTH"/>
</dbReference>
<evidence type="ECO:0000259" key="4">
    <source>
        <dbReference type="PROSITE" id="PS01124"/>
    </source>
</evidence>
<evidence type="ECO:0000256" key="2">
    <source>
        <dbReference type="ARBA" id="ARBA00023125"/>
    </source>
</evidence>
<evidence type="ECO:0000256" key="1">
    <source>
        <dbReference type="ARBA" id="ARBA00023015"/>
    </source>
</evidence>
<reference evidence="5 6" key="1">
    <citation type="journal article" date="2014" name="Genome Announc.">
        <title>Draft Genome Sequences of Three Alkaliphilic Bacillus Strains, Bacillus wakoensis JCM 9140T, Bacillus akibai JCM 9157T, and Bacillus hemicellulosilyticus JCM 9152T.</title>
        <authorList>
            <person name="Yuki M."/>
            <person name="Oshima K."/>
            <person name="Suda W."/>
            <person name="Oshida Y."/>
            <person name="Kitamura K."/>
            <person name="Iida T."/>
            <person name="Hattori M."/>
            <person name="Ohkuma M."/>
        </authorList>
    </citation>
    <scope>NUCLEOTIDE SEQUENCE [LARGE SCALE GENOMIC DNA]</scope>
    <source>
        <strain evidence="5 6">JCM 9157</strain>
    </source>
</reference>
<dbReference type="eggNOG" id="COG2207">
    <property type="taxonomic scope" value="Bacteria"/>
</dbReference>
<proteinExistence type="predicted"/>
<keyword evidence="6" id="KW-1185">Reference proteome</keyword>
<dbReference type="RefSeq" id="WP_081734194.1">
    <property type="nucleotide sequence ID" value="NZ_BAUV01000026.1"/>
</dbReference>
<dbReference type="PRINTS" id="PR00032">
    <property type="entry name" value="HTHARAC"/>
</dbReference>
<dbReference type="STRING" id="1236973.JCM9157_3144"/>
<evidence type="ECO:0000256" key="3">
    <source>
        <dbReference type="ARBA" id="ARBA00023163"/>
    </source>
</evidence>
<evidence type="ECO:0000313" key="5">
    <source>
        <dbReference type="EMBL" id="GAE36000.1"/>
    </source>
</evidence>
<dbReference type="GO" id="GO:0003700">
    <property type="term" value="F:DNA-binding transcription factor activity"/>
    <property type="evidence" value="ECO:0007669"/>
    <property type="project" value="InterPro"/>
</dbReference>
<sequence length="124" mass="14797">MALWLRKQMKQMWDWTIKNTQEKKHSAINRALQYIEGHYNEDLTLQQVAEKVDMNPTYLSYLFKEEMGESYIKYLTRFRIEQAKSLLKSGQKVSVVSEMVGYQTYRHFSEIFKKATGVTPSQFR</sequence>
<dbReference type="Proteomes" id="UP000018896">
    <property type="component" value="Unassembled WGS sequence"/>
</dbReference>
<dbReference type="InterPro" id="IPR018060">
    <property type="entry name" value="HTH_AraC"/>
</dbReference>
<dbReference type="InterPro" id="IPR018062">
    <property type="entry name" value="HTH_AraC-typ_CS"/>
</dbReference>
<dbReference type="SUPFAM" id="SSF46689">
    <property type="entry name" value="Homeodomain-like"/>
    <property type="match status" value="2"/>
</dbReference>
<gene>
    <name evidence="5" type="ORF">JCM9157_3144</name>
</gene>
<keyword evidence="2" id="KW-0238">DNA-binding</keyword>
<comment type="caution">
    <text evidence="5">The sequence shown here is derived from an EMBL/GenBank/DDBJ whole genome shotgun (WGS) entry which is preliminary data.</text>
</comment>
<dbReference type="EMBL" id="BAUV01000026">
    <property type="protein sequence ID" value="GAE36000.1"/>
    <property type="molecule type" value="Genomic_DNA"/>
</dbReference>
<dbReference type="SMART" id="SM00342">
    <property type="entry name" value="HTH_ARAC"/>
    <property type="match status" value="1"/>
</dbReference>
<dbReference type="PROSITE" id="PS00041">
    <property type="entry name" value="HTH_ARAC_FAMILY_1"/>
    <property type="match status" value="1"/>
</dbReference>
<accession>W4QV37</accession>
<dbReference type="AlphaFoldDB" id="W4QV37"/>
<name>W4QV37_HALA3</name>
<dbReference type="Gene3D" id="1.10.10.60">
    <property type="entry name" value="Homeodomain-like"/>
    <property type="match status" value="2"/>
</dbReference>
<feature type="domain" description="HTH araC/xylS-type" evidence="4">
    <location>
        <begin position="29"/>
        <end position="124"/>
    </location>
</feature>
<dbReference type="PANTHER" id="PTHR43280">
    <property type="entry name" value="ARAC-FAMILY TRANSCRIPTIONAL REGULATOR"/>
    <property type="match status" value="1"/>
</dbReference>
<dbReference type="PANTHER" id="PTHR43280:SF2">
    <property type="entry name" value="HTH-TYPE TRANSCRIPTIONAL REGULATOR EXSA"/>
    <property type="match status" value="1"/>
</dbReference>
<keyword evidence="3" id="KW-0804">Transcription</keyword>
<dbReference type="Pfam" id="PF12833">
    <property type="entry name" value="HTH_18"/>
    <property type="match status" value="1"/>
</dbReference>
<dbReference type="PROSITE" id="PS01124">
    <property type="entry name" value="HTH_ARAC_FAMILY_2"/>
    <property type="match status" value="1"/>
</dbReference>
<dbReference type="InterPro" id="IPR009057">
    <property type="entry name" value="Homeodomain-like_sf"/>
</dbReference>
<keyword evidence="1" id="KW-0805">Transcription regulation</keyword>
<dbReference type="GO" id="GO:0043565">
    <property type="term" value="F:sequence-specific DNA binding"/>
    <property type="evidence" value="ECO:0007669"/>
    <property type="project" value="InterPro"/>
</dbReference>
<protein>
    <submittedName>
        <fullName evidence="5">Two-component response regulator yesN</fullName>
    </submittedName>
</protein>
<organism evidence="5 6">
    <name type="scientific">Halalkalibacter akibai (strain ATCC 43226 / DSM 21942 / CIP 109018 / JCM 9157 / 1139)</name>
    <name type="common">Bacillus akibai</name>
    <dbReference type="NCBI Taxonomy" id="1236973"/>
    <lineage>
        <taxon>Bacteria</taxon>
        <taxon>Bacillati</taxon>
        <taxon>Bacillota</taxon>
        <taxon>Bacilli</taxon>
        <taxon>Bacillales</taxon>
        <taxon>Bacillaceae</taxon>
        <taxon>Halalkalibacter</taxon>
    </lineage>
</organism>